<protein>
    <submittedName>
        <fullName evidence="1">Permease-like cell division protein FtsX</fullName>
    </submittedName>
</protein>
<evidence type="ECO:0000313" key="2">
    <source>
        <dbReference type="Proteomes" id="UP000680206"/>
    </source>
</evidence>
<name>A0ABS3RN50_9ACTN</name>
<dbReference type="Gene3D" id="3.30.70.3040">
    <property type="match status" value="1"/>
</dbReference>
<accession>A0ABS3RN50</accession>
<proteinExistence type="predicted"/>
<sequence length="167" mass="17607">MIAVGVVVALLAVAVTGLGGFVLYKTAFPAPKKHPAKAAQPASKPATPKITFLLCTPGNSGMMLPGTAIPSPCHRKAATQAEKDQLRQDLQETPAVASVFYLTQPQALHEFGGHMPNRLPPSDAFIASLAANTDPDTICSRFSGRPGIMRILELQSVTAEHCATLHN</sequence>
<evidence type="ECO:0000313" key="1">
    <source>
        <dbReference type="EMBL" id="MBO2458180.1"/>
    </source>
</evidence>
<dbReference type="EMBL" id="JAGEPF010000006">
    <property type="protein sequence ID" value="MBO2458180.1"/>
    <property type="molecule type" value="Genomic_DNA"/>
</dbReference>
<keyword evidence="2" id="KW-1185">Reference proteome</keyword>
<comment type="caution">
    <text evidence="1">The sequence shown here is derived from an EMBL/GenBank/DDBJ whole genome shotgun (WGS) entry which is preliminary data.</text>
</comment>
<dbReference type="Proteomes" id="UP000680206">
    <property type="component" value="Unassembled WGS sequence"/>
</dbReference>
<dbReference type="RefSeq" id="WP_208239934.1">
    <property type="nucleotide sequence ID" value="NZ_JAGEPF010000006.1"/>
</dbReference>
<organism evidence="1 2">
    <name type="scientific">Actinomadura violacea</name>
    <dbReference type="NCBI Taxonomy" id="2819934"/>
    <lineage>
        <taxon>Bacteria</taxon>
        <taxon>Bacillati</taxon>
        <taxon>Actinomycetota</taxon>
        <taxon>Actinomycetes</taxon>
        <taxon>Streptosporangiales</taxon>
        <taxon>Thermomonosporaceae</taxon>
        <taxon>Actinomadura</taxon>
    </lineage>
</organism>
<gene>
    <name evidence="1" type="ORF">J4709_11430</name>
</gene>
<reference evidence="1 2" key="1">
    <citation type="submission" date="2021-03" db="EMBL/GenBank/DDBJ databases">
        <title>Actinomadura violae sp. nov., isolated from lichen in Thailand.</title>
        <authorList>
            <person name="Kanchanasin P."/>
            <person name="Saeng-In P."/>
            <person name="Phongsopitanun W."/>
            <person name="Yuki M."/>
            <person name="Kudo T."/>
            <person name="Ohkuma M."/>
            <person name="Tanasupawat S."/>
        </authorList>
    </citation>
    <scope>NUCLEOTIDE SEQUENCE [LARGE SCALE GENOMIC DNA]</scope>
    <source>
        <strain evidence="1 2">LCR2-06</strain>
    </source>
</reference>